<dbReference type="PANTHER" id="PTHR12899">
    <property type="entry name" value="39S RIBOSOMAL PROTEIN L18, MITOCHONDRIAL"/>
    <property type="match status" value="1"/>
</dbReference>
<dbReference type="InterPro" id="IPR004389">
    <property type="entry name" value="Ribosomal_uL18_bac-type"/>
</dbReference>
<name>A0ABV7DCJ2_9HYPH</name>
<dbReference type="InterPro" id="IPR057268">
    <property type="entry name" value="Ribosomal_L18"/>
</dbReference>
<evidence type="ECO:0000256" key="6">
    <source>
        <dbReference type="ARBA" id="ARBA00035197"/>
    </source>
</evidence>
<reference evidence="9" key="1">
    <citation type="journal article" date="2019" name="Int. J. Syst. Evol. Microbiol.">
        <title>The Global Catalogue of Microorganisms (GCM) 10K type strain sequencing project: providing services to taxonomists for standard genome sequencing and annotation.</title>
        <authorList>
            <consortium name="The Broad Institute Genomics Platform"/>
            <consortium name="The Broad Institute Genome Sequencing Center for Infectious Disease"/>
            <person name="Wu L."/>
            <person name="Ma J."/>
        </authorList>
    </citation>
    <scope>NUCLEOTIDE SEQUENCE [LARGE SCALE GENOMIC DNA]</scope>
    <source>
        <strain evidence="9">KCTC 52677</strain>
    </source>
</reference>
<dbReference type="SUPFAM" id="SSF53137">
    <property type="entry name" value="Translational machinery components"/>
    <property type="match status" value="1"/>
</dbReference>
<gene>
    <name evidence="7 8" type="primary">rplR</name>
    <name evidence="8" type="ORF">ACFOHH_05780</name>
</gene>
<dbReference type="Proteomes" id="UP001595377">
    <property type="component" value="Unassembled WGS sequence"/>
</dbReference>
<dbReference type="NCBIfam" id="TIGR00060">
    <property type="entry name" value="L18_bact"/>
    <property type="match status" value="1"/>
</dbReference>
<dbReference type="CDD" id="cd00432">
    <property type="entry name" value="Ribosomal_L18_L5e"/>
    <property type="match status" value="1"/>
</dbReference>
<dbReference type="InterPro" id="IPR005484">
    <property type="entry name" value="Ribosomal_uL18_bac/plant/anim"/>
</dbReference>
<comment type="similarity">
    <text evidence="1 7">Belongs to the universal ribosomal protein uL18 family.</text>
</comment>
<dbReference type="Gene3D" id="3.30.420.100">
    <property type="match status" value="1"/>
</dbReference>
<protein>
    <recommendedName>
        <fullName evidence="6 7">Large ribosomal subunit protein uL18</fullName>
    </recommendedName>
</protein>
<keyword evidence="4 7" id="KW-0689">Ribosomal protein</keyword>
<evidence type="ECO:0000256" key="3">
    <source>
        <dbReference type="ARBA" id="ARBA00022884"/>
    </source>
</evidence>
<keyword evidence="2 7" id="KW-0699">rRNA-binding</keyword>
<keyword evidence="9" id="KW-1185">Reference proteome</keyword>
<evidence type="ECO:0000256" key="2">
    <source>
        <dbReference type="ARBA" id="ARBA00022730"/>
    </source>
</evidence>
<sequence length="120" mass="12687">MASKKEALARRANRVRRSLKAVANGRPRLSVHRSSKNIYVQVIDDVAGKTLAAASTLDADLRSSLKTGADTAAAAAVGKLIAERAVKAGVKEVVFDRGAFLYHGRVKALAEAAREGGLNF</sequence>
<keyword evidence="3 7" id="KW-0694">RNA-binding</keyword>
<comment type="function">
    <text evidence="7">This is one of the proteins that bind and probably mediate the attachment of the 5S RNA into the large ribosomal subunit, where it forms part of the central protuberance.</text>
</comment>
<accession>A0ABV7DCJ2</accession>
<evidence type="ECO:0000256" key="7">
    <source>
        <dbReference type="HAMAP-Rule" id="MF_01337"/>
    </source>
</evidence>
<dbReference type="GO" id="GO:0005840">
    <property type="term" value="C:ribosome"/>
    <property type="evidence" value="ECO:0007669"/>
    <property type="project" value="UniProtKB-KW"/>
</dbReference>
<keyword evidence="5 7" id="KW-0687">Ribonucleoprotein</keyword>
<dbReference type="PANTHER" id="PTHR12899:SF3">
    <property type="entry name" value="LARGE RIBOSOMAL SUBUNIT PROTEIN UL18M"/>
    <property type="match status" value="1"/>
</dbReference>
<dbReference type="Pfam" id="PF00861">
    <property type="entry name" value="Ribosomal_L18p"/>
    <property type="match status" value="1"/>
</dbReference>
<comment type="caution">
    <text evidence="8">The sequence shown here is derived from an EMBL/GenBank/DDBJ whole genome shotgun (WGS) entry which is preliminary data.</text>
</comment>
<evidence type="ECO:0000256" key="1">
    <source>
        <dbReference type="ARBA" id="ARBA00007116"/>
    </source>
</evidence>
<dbReference type="HAMAP" id="MF_01337_B">
    <property type="entry name" value="Ribosomal_uL18_B"/>
    <property type="match status" value="1"/>
</dbReference>
<evidence type="ECO:0000313" key="9">
    <source>
        <dbReference type="Proteomes" id="UP001595377"/>
    </source>
</evidence>
<evidence type="ECO:0000256" key="5">
    <source>
        <dbReference type="ARBA" id="ARBA00023274"/>
    </source>
</evidence>
<organism evidence="8 9">
    <name type="scientific">Shinella pollutisoli</name>
    <dbReference type="NCBI Taxonomy" id="2250594"/>
    <lineage>
        <taxon>Bacteria</taxon>
        <taxon>Pseudomonadati</taxon>
        <taxon>Pseudomonadota</taxon>
        <taxon>Alphaproteobacteria</taxon>
        <taxon>Hyphomicrobiales</taxon>
        <taxon>Rhizobiaceae</taxon>
        <taxon>Shinella</taxon>
    </lineage>
</organism>
<dbReference type="EMBL" id="JBHRSP010000010">
    <property type="protein sequence ID" value="MFC3072614.1"/>
    <property type="molecule type" value="Genomic_DNA"/>
</dbReference>
<comment type="subunit">
    <text evidence="7">Part of the 50S ribosomal subunit; part of the 5S rRNA/L5/L18/L25 subcomplex. Contacts the 5S and 23S rRNAs.</text>
</comment>
<dbReference type="RefSeq" id="WP_257315687.1">
    <property type="nucleotide sequence ID" value="NZ_JANFDG010000014.1"/>
</dbReference>
<evidence type="ECO:0000256" key="4">
    <source>
        <dbReference type="ARBA" id="ARBA00022980"/>
    </source>
</evidence>
<proteinExistence type="inferred from homology"/>
<evidence type="ECO:0000313" key="8">
    <source>
        <dbReference type="EMBL" id="MFC3072614.1"/>
    </source>
</evidence>